<dbReference type="KEGG" id="tim:GMBLW1_21880"/>
<proteinExistence type="predicted"/>
<organism evidence="1">
    <name type="scientific">Tuwongella immobilis</name>
    <dbReference type="NCBI Taxonomy" id="692036"/>
    <lineage>
        <taxon>Bacteria</taxon>
        <taxon>Pseudomonadati</taxon>
        <taxon>Planctomycetota</taxon>
        <taxon>Planctomycetia</taxon>
        <taxon>Gemmatales</taxon>
        <taxon>Gemmataceae</taxon>
        <taxon>Tuwongella</taxon>
    </lineage>
</organism>
<name>A0A6C2YLI0_9BACT</name>
<dbReference type="EMBL" id="LR593887">
    <property type="protein sequence ID" value="VTR99403.1"/>
    <property type="molecule type" value="Genomic_DNA"/>
</dbReference>
<dbReference type="RefSeq" id="WP_162657023.1">
    <property type="nucleotide sequence ID" value="NZ_LR593887.1"/>
</dbReference>
<dbReference type="EMBL" id="LR586016">
    <property type="protein sequence ID" value="VIP01772.1"/>
    <property type="molecule type" value="Genomic_DNA"/>
</dbReference>
<accession>A0A6C2YLI0</accession>
<dbReference type="InParanoid" id="A0A6C2YLI0"/>
<dbReference type="AlphaFoldDB" id="A0A6C2YLI0"/>
<keyword evidence="2" id="KW-1185">Reference proteome</keyword>
<reference evidence="1" key="1">
    <citation type="submission" date="2019-04" db="EMBL/GenBank/DDBJ databases">
        <authorList>
            <consortium name="Science for Life Laboratories"/>
        </authorList>
    </citation>
    <scope>NUCLEOTIDE SEQUENCE</scope>
    <source>
        <strain evidence="1">MBLW1</strain>
    </source>
</reference>
<evidence type="ECO:0000313" key="1">
    <source>
        <dbReference type="EMBL" id="VIP01772.1"/>
    </source>
</evidence>
<dbReference type="Proteomes" id="UP000464378">
    <property type="component" value="Chromosome"/>
</dbReference>
<evidence type="ECO:0000313" key="2">
    <source>
        <dbReference type="Proteomes" id="UP000464378"/>
    </source>
</evidence>
<sequence length="122" mass="13839">MSRDIHIGYRFTDDGPETAIEVRAPYFLFGTPATSKQFWSLPRLREVGITQLTELGVADPVYFVGWDMMAELRREIGLLQEHLPGIDFDLDCKAWFLAHLVYCYSLLVFTAPPDSTPVLTIG</sequence>
<protein>
    <submittedName>
        <fullName evidence="1">Uncharacterized protein</fullName>
    </submittedName>
</protein>
<gene>
    <name evidence="1" type="ORF">GMBLW1_21880</name>
</gene>